<proteinExistence type="predicted"/>
<name>A0AC35TWW5_9BILA</name>
<reference evidence="2" key="1">
    <citation type="submission" date="2016-11" db="UniProtKB">
        <authorList>
            <consortium name="WormBaseParasite"/>
        </authorList>
    </citation>
    <scope>IDENTIFICATION</scope>
    <source>
        <strain evidence="2">KR3021</strain>
    </source>
</reference>
<evidence type="ECO:0000313" key="1">
    <source>
        <dbReference type="Proteomes" id="UP000095286"/>
    </source>
</evidence>
<protein>
    <submittedName>
        <fullName evidence="2">CUB domain-containing protein</fullName>
    </submittedName>
</protein>
<dbReference type="Proteomes" id="UP000095286">
    <property type="component" value="Unplaced"/>
</dbReference>
<dbReference type="WBParaSite" id="RSKR_0000524700.1">
    <property type="protein sequence ID" value="RSKR_0000524700.1"/>
    <property type="gene ID" value="RSKR_0000524700"/>
</dbReference>
<evidence type="ECO:0000313" key="2">
    <source>
        <dbReference type="WBParaSite" id="RSKR_0000524700.1"/>
    </source>
</evidence>
<accession>A0AC35TWW5</accession>
<organism evidence="1 2">
    <name type="scientific">Rhabditophanes sp. KR3021</name>
    <dbReference type="NCBI Taxonomy" id="114890"/>
    <lineage>
        <taxon>Eukaryota</taxon>
        <taxon>Metazoa</taxon>
        <taxon>Ecdysozoa</taxon>
        <taxon>Nematoda</taxon>
        <taxon>Chromadorea</taxon>
        <taxon>Rhabditida</taxon>
        <taxon>Tylenchina</taxon>
        <taxon>Panagrolaimomorpha</taxon>
        <taxon>Strongyloidoidea</taxon>
        <taxon>Alloionematidae</taxon>
        <taxon>Rhabditophanes</taxon>
    </lineage>
</organism>
<sequence>MVLYTTATATTSNVDDRSCGFSCVRDSVTFMPIPVIQKQCYEIVAPPDETIITNDFTTRLYVTPPGVDASCKEDFQMTIYAKHDNNTGLNKYIDHFGYSQIEMTDRSEMASSTYAGQMPMYRLGSIINLPDNRTAYGHFAHYIPVVEEWTTGLTNFHTLKKDCYIEFYVDQNGLNLDQIKVDGISLTKYTYTVNYMFYFKKQFGHFILPLHGYGLHSIENGGNYFLCVVCKNVNGPYNAVGYLAGFNKRRFS</sequence>